<keyword evidence="6 8" id="KW-0472">Membrane</keyword>
<reference evidence="10" key="1">
    <citation type="submission" date="2007-06" db="EMBL/GenBank/DDBJ databases">
        <authorList>
            <person name="Fulton L."/>
            <person name="Clifton S."/>
            <person name="Fulton B."/>
            <person name="Xu J."/>
            <person name="Minx P."/>
            <person name="Pepin K.H."/>
            <person name="Johnson M."/>
            <person name="Thiruvilangam P."/>
            <person name="Bhonagiri V."/>
            <person name="Nash W.E."/>
            <person name="Mardis E.R."/>
            <person name="Wilson R.K."/>
        </authorList>
    </citation>
    <scope>NUCLEOTIDE SEQUENCE [LARGE SCALE GENOMIC DNA]</scope>
    <source>
        <strain evidence="10">ATCC 8492</strain>
    </source>
</reference>
<keyword evidence="7 8" id="KW-0998">Cell outer membrane</keyword>
<proteinExistence type="inferred from homology"/>
<gene>
    <name evidence="10" type="ORF">BACUNI_00016</name>
</gene>
<evidence type="ECO:0000256" key="4">
    <source>
        <dbReference type="ARBA" id="ARBA00022692"/>
    </source>
</evidence>
<dbReference type="EMBL" id="AAYH02000013">
    <property type="protein sequence ID" value="EDO56318.1"/>
    <property type="molecule type" value="Genomic_DNA"/>
</dbReference>
<name>A0ABC9NI17_BACUC</name>
<evidence type="ECO:0000259" key="9">
    <source>
        <dbReference type="Pfam" id="PF00593"/>
    </source>
</evidence>
<protein>
    <submittedName>
        <fullName evidence="10">TonB-dependent receptor</fullName>
    </submittedName>
</protein>
<dbReference type="PROSITE" id="PS52016">
    <property type="entry name" value="TONB_DEPENDENT_REC_3"/>
    <property type="match status" value="1"/>
</dbReference>
<dbReference type="InterPro" id="IPR039426">
    <property type="entry name" value="TonB-dep_rcpt-like"/>
</dbReference>
<keyword evidence="10" id="KW-0675">Receptor</keyword>
<dbReference type="AlphaFoldDB" id="A0ABC9NI17"/>
<comment type="subcellular location">
    <subcellularLocation>
        <location evidence="1 8">Cell outer membrane</location>
        <topology evidence="1 8">Multi-pass membrane protein</topology>
    </subcellularLocation>
</comment>
<dbReference type="Pfam" id="PF00593">
    <property type="entry name" value="TonB_dep_Rec_b-barrel"/>
    <property type="match status" value="1"/>
</dbReference>
<dbReference type="GO" id="GO:0009279">
    <property type="term" value="C:cell outer membrane"/>
    <property type="evidence" value="ECO:0007669"/>
    <property type="project" value="UniProtKB-SubCell"/>
</dbReference>
<evidence type="ECO:0000313" key="10">
    <source>
        <dbReference type="EMBL" id="EDO56318.1"/>
    </source>
</evidence>
<keyword evidence="11" id="KW-1185">Reference proteome</keyword>
<dbReference type="Gene3D" id="2.40.170.20">
    <property type="entry name" value="TonB-dependent receptor, beta-barrel domain"/>
    <property type="match status" value="1"/>
</dbReference>
<evidence type="ECO:0000256" key="5">
    <source>
        <dbReference type="ARBA" id="ARBA00023077"/>
    </source>
</evidence>
<comment type="caution">
    <text evidence="10">The sequence shown here is derived from an EMBL/GenBank/DDBJ whole genome shotgun (WGS) entry which is preliminary data.</text>
</comment>
<evidence type="ECO:0000256" key="2">
    <source>
        <dbReference type="ARBA" id="ARBA00022448"/>
    </source>
</evidence>
<dbReference type="Proteomes" id="UP000004110">
    <property type="component" value="Unassembled WGS sequence"/>
</dbReference>
<reference evidence="10" key="2">
    <citation type="submission" date="2013-11" db="EMBL/GenBank/DDBJ databases">
        <title>Draft genome sequence of Bacteroides uniformis (ATCC 8492).</title>
        <authorList>
            <person name="Sudarsanam P."/>
            <person name="Ley R."/>
            <person name="Guruge J."/>
            <person name="Turnbaugh P.J."/>
            <person name="Mahowald M."/>
            <person name="Liep D."/>
            <person name="Gordon J."/>
        </authorList>
    </citation>
    <scope>NUCLEOTIDE SEQUENCE</scope>
    <source>
        <strain evidence="10">ATCC 8492</strain>
    </source>
</reference>
<evidence type="ECO:0000256" key="8">
    <source>
        <dbReference type="PROSITE-ProRule" id="PRU01360"/>
    </source>
</evidence>
<evidence type="ECO:0000256" key="6">
    <source>
        <dbReference type="ARBA" id="ARBA00023136"/>
    </source>
</evidence>
<comment type="similarity">
    <text evidence="8">Belongs to the TonB-dependent receptor family.</text>
</comment>
<keyword evidence="2 8" id="KW-0813">Transport</keyword>
<sequence length="356" mass="40118">MNLYKYGIIYNGQSGMSIVGIANPDLKWEKNKTWNIGLDLSFIDRISVTFDYYQRKTSDLIYDLPVSQVGGYYDGNYGYTTPQNIGSLKNSGFELTITSTNFRNKDFTWTTSLNMAHNSNKLTKLDGQQNEIVSGPLIHRVGEPYYSYYVYEYAGVDAETGKEMFYLNDGTENARKTTTNISEANKTIVGKHQASIEGGLTNNLKWKFIDLGFTFTYSLGGDAFDYSTWQHSNGGSYLYGGAVPTYYDISKMWTGPGDTNATLPKFEYGSAASLSSRWLMPTDYLRLKNLTLGVSIPQNYISKLGLSKARIYFSGSNLLTWKSKDLFVDPEMRVDGLCTFETPALRTYTFGIELNF</sequence>
<keyword evidence="5" id="KW-0798">TonB box</keyword>
<feature type="domain" description="TonB-dependent receptor-like beta-barrel" evidence="9">
    <location>
        <begin position="15"/>
        <end position="112"/>
    </location>
</feature>
<evidence type="ECO:0000256" key="3">
    <source>
        <dbReference type="ARBA" id="ARBA00022452"/>
    </source>
</evidence>
<evidence type="ECO:0000256" key="7">
    <source>
        <dbReference type="ARBA" id="ARBA00023237"/>
    </source>
</evidence>
<accession>A0ABC9NI17</accession>
<keyword evidence="3 8" id="KW-1134">Transmembrane beta strand</keyword>
<organism evidence="10 11">
    <name type="scientific">Bacteroides uniformis (strain ATCC 8492 / DSM 6597 / CCUG 4942 / CIP 103695 / JCM 5828 / KCTC 5204 / NCTC 13054 / VPI 0061)</name>
    <dbReference type="NCBI Taxonomy" id="411479"/>
    <lineage>
        <taxon>Bacteria</taxon>
        <taxon>Pseudomonadati</taxon>
        <taxon>Bacteroidota</taxon>
        <taxon>Bacteroidia</taxon>
        <taxon>Bacteroidales</taxon>
        <taxon>Bacteroidaceae</taxon>
        <taxon>Bacteroides</taxon>
    </lineage>
</organism>
<keyword evidence="4 8" id="KW-0812">Transmembrane</keyword>
<dbReference type="SUPFAM" id="SSF56935">
    <property type="entry name" value="Porins"/>
    <property type="match status" value="1"/>
</dbReference>
<dbReference type="InterPro" id="IPR000531">
    <property type="entry name" value="Beta-barrel_TonB"/>
</dbReference>
<evidence type="ECO:0000313" key="11">
    <source>
        <dbReference type="Proteomes" id="UP000004110"/>
    </source>
</evidence>
<evidence type="ECO:0000256" key="1">
    <source>
        <dbReference type="ARBA" id="ARBA00004571"/>
    </source>
</evidence>
<dbReference type="InterPro" id="IPR036942">
    <property type="entry name" value="Beta-barrel_TonB_sf"/>
</dbReference>